<dbReference type="Pfam" id="PF20499">
    <property type="entry name" value="DUF6729"/>
    <property type="match status" value="1"/>
</dbReference>
<protein>
    <recommendedName>
        <fullName evidence="2">DUF6729 domain-containing protein</fullName>
    </recommendedName>
</protein>
<feature type="compositionally biased region" description="Polar residues" evidence="1">
    <location>
        <begin position="456"/>
        <end position="467"/>
    </location>
</feature>
<evidence type="ECO:0000313" key="3">
    <source>
        <dbReference type="EMBL" id="KAK0141506.1"/>
    </source>
</evidence>
<dbReference type="InterPro" id="IPR046616">
    <property type="entry name" value="DUF6729"/>
</dbReference>
<name>A0AA47MK27_MERPO</name>
<feature type="region of interest" description="Disordered" evidence="1">
    <location>
        <begin position="408"/>
        <end position="467"/>
    </location>
</feature>
<reference evidence="3" key="1">
    <citation type="journal article" date="2023" name="Front. Mar. Sci.">
        <title>A new Merluccius polli reference genome to investigate the effects of global change in West African waters.</title>
        <authorList>
            <person name="Mateo J.L."/>
            <person name="Blanco-Fernandez C."/>
            <person name="Garcia-Vazquez E."/>
            <person name="Machado-Schiaffino G."/>
        </authorList>
    </citation>
    <scope>NUCLEOTIDE SEQUENCE</scope>
    <source>
        <strain evidence="3">C29</strain>
        <tissue evidence="3">Fin</tissue>
    </source>
</reference>
<dbReference type="EMBL" id="JAOPHQ010003815">
    <property type="protein sequence ID" value="KAK0141506.1"/>
    <property type="molecule type" value="Genomic_DNA"/>
</dbReference>
<sequence>MTLATEYLECKGCSKKYPGWSEDILGQLDMGHRSQFPALLTYRYSCDIRVLRMMRERTMGNSVTQLYKKLQEQHSEAWLQRVLQYLTACFLSCAPPAFAKPPELPDLPKPKWLLAVYARDVLGRLHLVKAKITSIFGSVLKMDSTKKVQLLGAQMWGNEHGQVLVSVMTTREGQALDAMAAGLMKRYREAGEPPPKIMYVDRDCCSQHGPCRVKTMYAEWDGLQHGGIGHISEEAVTTRINRRELARHCRRRTRGVEETTRLIGSLISLFDSASGKDTLGVPLLDHQRIQHIWQEQEKHVACIQDPEDFQLYTKTGTLNKGGVELCCYRCARGSTSLESFHLHLNRFIPGELLGMEYLYSQTGKALTPVLQNPVEEAMLVEEINDEDIQDEGFEDENTEDITVPVLHEDDPSRQLPSSLMTSPQASPPQAPASPDDLPSMSCDGGQHPAAAPSALPDTSQAALDSDTNLSDEAQSLDRMGVAGWDKVQDLAAYLVGLREASYLSVLQVTQVIQLWTALPDCDKTRVNYQPRHQERTATWPF</sequence>
<evidence type="ECO:0000313" key="4">
    <source>
        <dbReference type="Proteomes" id="UP001174136"/>
    </source>
</evidence>
<dbReference type="AlphaFoldDB" id="A0AA47MK27"/>
<feature type="domain" description="DUF6729" evidence="2">
    <location>
        <begin position="3"/>
        <end position="122"/>
    </location>
</feature>
<dbReference type="PANTHER" id="PTHR24401">
    <property type="entry name" value="SI:CH211-243P7.3-RELATED"/>
    <property type="match status" value="1"/>
</dbReference>
<gene>
    <name evidence="3" type="ORF">N1851_021392</name>
</gene>
<proteinExistence type="predicted"/>
<evidence type="ECO:0000259" key="2">
    <source>
        <dbReference type="Pfam" id="PF20499"/>
    </source>
</evidence>
<comment type="caution">
    <text evidence="3">The sequence shown here is derived from an EMBL/GenBank/DDBJ whole genome shotgun (WGS) entry which is preliminary data.</text>
</comment>
<keyword evidence="4" id="KW-1185">Reference proteome</keyword>
<organism evidence="3 4">
    <name type="scientific">Merluccius polli</name>
    <name type="common">Benguela hake</name>
    <name type="synonym">Merluccius cadenati</name>
    <dbReference type="NCBI Taxonomy" id="89951"/>
    <lineage>
        <taxon>Eukaryota</taxon>
        <taxon>Metazoa</taxon>
        <taxon>Chordata</taxon>
        <taxon>Craniata</taxon>
        <taxon>Vertebrata</taxon>
        <taxon>Euteleostomi</taxon>
        <taxon>Actinopterygii</taxon>
        <taxon>Neopterygii</taxon>
        <taxon>Teleostei</taxon>
        <taxon>Neoteleostei</taxon>
        <taxon>Acanthomorphata</taxon>
        <taxon>Zeiogadaria</taxon>
        <taxon>Gadariae</taxon>
        <taxon>Gadiformes</taxon>
        <taxon>Gadoidei</taxon>
        <taxon>Merlucciidae</taxon>
        <taxon>Merluccius</taxon>
    </lineage>
</organism>
<dbReference type="Proteomes" id="UP001174136">
    <property type="component" value="Unassembled WGS sequence"/>
</dbReference>
<evidence type="ECO:0000256" key="1">
    <source>
        <dbReference type="SAM" id="MobiDB-lite"/>
    </source>
</evidence>
<dbReference type="PANTHER" id="PTHR24401:SF29">
    <property type="entry name" value="SI:CH211-243P7.3-RELATED"/>
    <property type="match status" value="1"/>
</dbReference>
<accession>A0AA47MK27</accession>